<keyword evidence="2" id="KW-0479">Metal-binding</keyword>
<feature type="transmembrane region" description="Helical" evidence="4">
    <location>
        <begin position="281"/>
        <end position="302"/>
    </location>
</feature>
<protein>
    <recommendedName>
        <fullName evidence="5">Cytochrome c domain-containing protein</fullName>
    </recommendedName>
</protein>
<dbReference type="SUPFAM" id="SSF46626">
    <property type="entry name" value="Cytochrome c"/>
    <property type="match status" value="1"/>
</dbReference>
<reference evidence="6" key="1">
    <citation type="journal article" date="2015" name="Nature">
        <title>Complex archaea that bridge the gap between prokaryotes and eukaryotes.</title>
        <authorList>
            <person name="Spang A."/>
            <person name="Saw J.H."/>
            <person name="Jorgensen S.L."/>
            <person name="Zaremba-Niedzwiedzka K."/>
            <person name="Martijn J."/>
            <person name="Lind A.E."/>
            <person name="van Eijk R."/>
            <person name="Schleper C."/>
            <person name="Guy L."/>
            <person name="Ettema T.J."/>
        </authorList>
    </citation>
    <scope>NUCLEOTIDE SEQUENCE</scope>
</reference>
<dbReference type="GO" id="GO:0009055">
    <property type="term" value="F:electron transfer activity"/>
    <property type="evidence" value="ECO:0007669"/>
    <property type="project" value="InterPro"/>
</dbReference>
<evidence type="ECO:0000313" key="6">
    <source>
        <dbReference type="EMBL" id="KKN80960.1"/>
    </source>
</evidence>
<feature type="transmembrane region" description="Helical" evidence="4">
    <location>
        <begin position="115"/>
        <end position="135"/>
    </location>
</feature>
<feature type="transmembrane region" description="Helical" evidence="4">
    <location>
        <begin position="12"/>
        <end position="33"/>
    </location>
</feature>
<dbReference type="PROSITE" id="PS51007">
    <property type="entry name" value="CYTC"/>
    <property type="match status" value="1"/>
</dbReference>
<dbReference type="InterPro" id="IPR009056">
    <property type="entry name" value="Cyt_c-like_dom"/>
</dbReference>
<keyword evidence="4" id="KW-0472">Membrane</keyword>
<keyword evidence="4" id="KW-1133">Transmembrane helix</keyword>
<comment type="caution">
    <text evidence="6">The sequence shown here is derived from an EMBL/GenBank/DDBJ whole genome shotgun (WGS) entry which is preliminary data.</text>
</comment>
<organism evidence="6">
    <name type="scientific">marine sediment metagenome</name>
    <dbReference type="NCBI Taxonomy" id="412755"/>
    <lineage>
        <taxon>unclassified sequences</taxon>
        <taxon>metagenomes</taxon>
        <taxon>ecological metagenomes</taxon>
    </lineage>
</organism>
<keyword evidence="3" id="KW-0408">Iron</keyword>
<evidence type="ECO:0000259" key="5">
    <source>
        <dbReference type="PROSITE" id="PS51007"/>
    </source>
</evidence>
<dbReference type="GO" id="GO:0046872">
    <property type="term" value="F:metal ion binding"/>
    <property type="evidence" value="ECO:0007669"/>
    <property type="project" value="UniProtKB-KW"/>
</dbReference>
<evidence type="ECO:0000256" key="3">
    <source>
        <dbReference type="ARBA" id="ARBA00023004"/>
    </source>
</evidence>
<feature type="transmembrane region" description="Helical" evidence="4">
    <location>
        <begin position="147"/>
        <end position="169"/>
    </location>
</feature>
<keyword evidence="4" id="KW-0812">Transmembrane</keyword>
<dbReference type="EMBL" id="LAZR01000222">
    <property type="protein sequence ID" value="KKN80960.1"/>
    <property type="molecule type" value="Genomic_DNA"/>
</dbReference>
<accession>A0A0F9TI88</accession>
<feature type="transmembrane region" description="Helical" evidence="4">
    <location>
        <begin position="85"/>
        <end position="103"/>
    </location>
</feature>
<dbReference type="AlphaFoldDB" id="A0A0F9TI88"/>
<dbReference type="InterPro" id="IPR010389">
    <property type="entry name" value="Urate_ox_N"/>
</dbReference>
<dbReference type="InterPro" id="IPR036909">
    <property type="entry name" value="Cyt_c-like_dom_sf"/>
</dbReference>
<evidence type="ECO:0000256" key="1">
    <source>
        <dbReference type="ARBA" id="ARBA00022617"/>
    </source>
</evidence>
<dbReference type="GO" id="GO:0020037">
    <property type="term" value="F:heme binding"/>
    <property type="evidence" value="ECO:0007669"/>
    <property type="project" value="InterPro"/>
</dbReference>
<sequence length="422" mass="46317">MWTYFSEWLGFAVRWLHVVTAIAWIGSSFYFIALDLGLRKPRELPEGVGGEAWQVHGGGFYHLRKYMVAPPAMPEDLTWFKWESYSTWLSGFALLFLVYYVGADLYLIDPAKADLPVWGASALGIGGLALGWLVYDRLCKSPLKKNDTALLAVLFVYVVAASFLFSEVFSGRGAMLHTGAMIATLMTANVFLIIIPNQKIVVADLKAGRTPEPRLGQEAKQRSLHNNYLTLPVIFLMLSNHYPLAFATEWNWAIAGLVLLIGAVIRHYFNTMHATGRQLWWCWAVAGLLFAAVITLSGAPGWRAEAKSGEGAEASRRWDGDPVVALAASPHFAEAEAIVLSRCSMCHASEPLWPGLATAPKDIRLETGDDIIHYASLIERQAVRSHAMPPGNVTGLEPAERETLAAWIASGSGRYVADGGQP</sequence>
<feature type="domain" description="Cytochrome c" evidence="5">
    <location>
        <begin position="330"/>
        <end position="412"/>
    </location>
</feature>
<gene>
    <name evidence="6" type="ORF">LCGC14_0324210</name>
</gene>
<feature type="transmembrane region" description="Helical" evidence="4">
    <location>
        <begin position="250"/>
        <end position="269"/>
    </location>
</feature>
<proteinExistence type="predicted"/>
<feature type="transmembrane region" description="Helical" evidence="4">
    <location>
        <begin position="175"/>
        <end position="195"/>
    </location>
</feature>
<keyword evidence="1" id="KW-0349">Heme</keyword>
<name>A0A0F9TI88_9ZZZZ</name>
<evidence type="ECO:0000256" key="4">
    <source>
        <dbReference type="SAM" id="Phobius"/>
    </source>
</evidence>
<dbReference type="Pfam" id="PF06181">
    <property type="entry name" value="Urate_ox_N"/>
    <property type="match status" value="1"/>
</dbReference>
<evidence type="ECO:0000256" key="2">
    <source>
        <dbReference type="ARBA" id="ARBA00022723"/>
    </source>
</evidence>